<dbReference type="EMBL" id="JACCFW010000001">
    <property type="protein sequence ID" value="NYJ75008.1"/>
    <property type="molecule type" value="Genomic_DNA"/>
</dbReference>
<dbReference type="PROSITE" id="PS50830">
    <property type="entry name" value="TNASE_3"/>
    <property type="match status" value="1"/>
</dbReference>
<keyword evidence="5" id="KW-0732">Signal</keyword>
<evidence type="ECO:0000256" key="5">
    <source>
        <dbReference type="SAM" id="SignalP"/>
    </source>
</evidence>
<dbReference type="RefSeq" id="WP_343048494.1">
    <property type="nucleotide sequence ID" value="NZ_JACCFW010000001.1"/>
</dbReference>
<dbReference type="SUPFAM" id="SSF50199">
    <property type="entry name" value="Staphylococcal nuclease"/>
    <property type="match status" value="1"/>
</dbReference>
<dbReference type="InterPro" id="IPR002071">
    <property type="entry name" value="Thermonucl_AS"/>
</dbReference>
<dbReference type="Proteomes" id="UP000571817">
    <property type="component" value="Unassembled WGS sequence"/>
</dbReference>
<comment type="caution">
    <text evidence="7">The sequence shown here is derived from an EMBL/GenBank/DDBJ whole genome shotgun (WGS) entry which is preliminary data.</text>
</comment>
<feature type="compositionally biased region" description="Low complexity" evidence="4">
    <location>
        <begin position="231"/>
        <end position="244"/>
    </location>
</feature>
<feature type="region of interest" description="Disordered" evidence="4">
    <location>
        <begin position="33"/>
        <end position="77"/>
    </location>
</feature>
<evidence type="ECO:0000256" key="3">
    <source>
        <dbReference type="ARBA" id="ARBA00022801"/>
    </source>
</evidence>
<keyword evidence="8" id="KW-1185">Reference proteome</keyword>
<dbReference type="AlphaFoldDB" id="A0A853DDQ2"/>
<dbReference type="PANTHER" id="PTHR12302">
    <property type="entry name" value="EBNA2 BINDING PROTEIN P100"/>
    <property type="match status" value="1"/>
</dbReference>
<feature type="signal peptide" evidence="5">
    <location>
        <begin position="1"/>
        <end position="34"/>
    </location>
</feature>
<keyword evidence="3 7" id="KW-0378">Hydrolase</keyword>
<feature type="chain" id="PRO_5039214099" evidence="5">
    <location>
        <begin position="35"/>
        <end position="298"/>
    </location>
</feature>
<dbReference type="InterPro" id="IPR016071">
    <property type="entry name" value="Staphylococal_nuclease_OB-fold"/>
</dbReference>
<evidence type="ECO:0000313" key="8">
    <source>
        <dbReference type="Proteomes" id="UP000571817"/>
    </source>
</evidence>
<dbReference type="Pfam" id="PF00565">
    <property type="entry name" value="SNase"/>
    <property type="match status" value="1"/>
</dbReference>
<evidence type="ECO:0000256" key="1">
    <source>
        <dbReference type="ARBA" id="ARBA00022722"/>
    </source>
</evidence>
<feature type="compositionally biased region" description="Low complexity" evidence="4">
    <location>
        <begin position="33"/>
        <end position="74"/>
    </location>
</feature>
<feature type="domain" description="TNase-like" evidence="6">
    <location>
        <begin position="86"/>
        <end position="214"/>
    </location>
</feature>
<gene>
    <name evidence="7" type="ORF">HNR15_001971</name>
</gene>
<dbReference type="GO" id="GO:0003676">
    <property type="term" value="F:nucleic acid binding"/>
    <property type="evidence" value="ECO:0007669"/>
    <property type="project" value="InterPro"/>
</dbReference>
<dbReference type="GO" id="GO:1990599">
    <property type="term" value="F:3' overhang single-stranded DNA endodeoxyribonuclease activity"/>
    <property type="evidence" value="ECO:0007669"/>
    <property type="project" value="UniProtKB-EC"/>
</dbReference>
<organism evidence="7 8">
    <name type="scientific">Allobranchiibius huperziae</name>
    <dbReference type="NCBI Taxonomy" id="1874116"/>
    <lineage>
        <taxon>Bacteria</taxon>
        <taxon>Bacillati</taxon>
        <taxon>Actinomycetota</taxon>
        <taxon>Actinomycetes</taxon>
        <taxon>Micrococcales</taxon>
        <taxon>Dermacoccaceae</taxon>
        <taxon>Allobranchiibius</taxon>
    </lineage>
</organism>
<evidence type="ECO:0000259" key="6">
    <source>
        <dbReference type="PROSITE" id="PS50830"/>
    </source>
</evidence>
<dbReference type="Gene3D" id="2.40.50.90">
    <property type="match status" value="1"/>
</dbReference>
<dbReference type="SMART" id="SM00318">
    <property type="entry name" value="SNc"/>
    <property type="match status" value="1"/>
</dbReference>
<proteinExistence type="predicted"/>
<evidence type="ECO:0000256" key="4">
    <source>
        <dbReference type="SAM" id="MobiDB-lite"/>
    </source>
</evidence>
<protein>
    <submittedName>
        <fullName evidence="7">Micrococcal nuclease</fullName>
        <ecNumber evidence="7">3.1.31.1</ecNumber>
    </submittedName>
</protein>
<dbReference type="PANTHER" id="PTHR12302:SF3">
    <property type="entry name" value="SERINE_THREONINE-PROTEIN KINASE 31"/>
    <property type="match status" value="1"/>
</dbReference>
<dbReference type="EC" id="3.1.31.1" evidence="7"/>
<evidence type="ECO:0000256" key="2">
    <source>
        <dbReference type="ARBA" id="ARBA00022759"/>
    </source>
</evidence>
<keyword evidence="2" id="KW-0255">Endonuclease</keyword>
<dbReference type="PROSITE" id="PS01123">
    <property type="entry name" value="TNASE_1"/>
    <property type="match status" value="1"/>
</dbReference>
<name>A0A853DDQ2_9MICO</name>
<feature type="region of interest" description="Disordered" evidence="4">
    <location>
        <begin position="222"/>
        <end position="244"/>
    </location>
</feature>
<evidence type="ECO:0000313" key="7">
    <source>
        <dbReference type="EMBL" id="NYJ75008.1"/>
    </source>
</evidence>
<accession>A0A853DDQ2</accession>
<dbReference type="InterPro" id="IPR035437">
    <property type="entry name" value="SNase_OB-fold_sf"/>
</dbReference>
<sequence>MATGGCSRGRRVVALMGAGAVLVALLGACGPAGNAKTAATGPGPASASSTTPGSRATGAGRGSGATPTSPSSAATPPPSLGALVPVLSVIDGDTIAVREGGVRRKIRLIGVDTPETRKPNTPVQCFGKEASSKMQSLVQSRSVRLQADPSQGDTDKYGRSLRYVFTADGRNVAQLLIAGGFGREYTYDTAYRFQPQFRAAESAARGARAGLWGACPSFGSPVAGSQPSTAPAPAGPNDPAAAPAGCRIEGNINSRGEKIYHLPGSATYDKTVITPSTGERYFCSEAAAVAAGWRAARD</sequence>
<keyword evidence="1" id="KW-0540">Nuclease</keyword>
<reference evidence="7 8" key="1">
    <citation type="submission" date="2020-07" db="EMBL/GenBank/DDBJ databases">
        <title>Sequencing the genomes of 1000 actinobacteria strains.</title>
        <authorList>
            <person name="Klenk H.-P."/>
        </authorList>
    </citation>
    <scope>NUCLEOTIDE SEQUENCE [LARGE SCALE GENOMIC DNA]</scope>
    <source>
        <strain evidence="7 8">DSM 29531</strain>
    </source>
</reference>